<gene>
    <name evidence="5" type="ORF">DL239_18145</name>
</gene>
<organism evidence="5 6">
    <name type="scientific">Parasedimentitalea denitrificans</name>
    <dbReference type="NCBI Taxonomy" id="2211118"/>
    <lineage>
        <taxon>Bacteria</taxon>
        <taxon>Pseudomonadati</taxon>
        <taxon>Pseudomonadota</taxon>
        <taxon>Alphaproteobacteria</taxon>
        <taxon>Rhodobacterales</taxon>
        <taxon>Paracoccaceae</taxon>
        <taxon>Parasedimentitalea</taxon>
    </lineage>
</organism>
<dbReference type="InterPro" id="IPR050557">
    <property type="entry name" value="RTX_toxin/Mannuronan_C5-epim"/>
</dbReference>
<comment type="subcellular location">
    <subcellularLocation>
        <location evidence="1">Secreted</location>
    </subcellularLocation>
</comment>
<dbReference type="PRINTS" id="PR00313">
    <property type="entry name" value="CABNDNGRPT"/>
</dbReference>
<dbReference type="EMBL" id="QHLQ01000023">
    <property type="protein sequence ID" value="NIZ62891.1"/>
    <property type="molecule type" value="Genomic_DNA"/>
</dbReference>
<dbReference type="SUPFAM" id="SSF51120">
    <property type="entry name" value="beta-Roll"/>
    <property type="match status" value="2"/>
</dbReference>
<evidence type="ECO:0000259" key="4">
    <source>
        <dbReference type="Pfam" id="PF13403"/>
    </source>
</evidence>
<feature type="domain" description="Hedgehog/Intein (Hint)" evidence="4">
    <location>
        <begin position="396"/>
        <end position="534"/>
    </location>
</feature>
<dbReference type="Pfam" id="PF13403">
    <property type="entry name" value="Hint_2"/>
    <property type="match status" value="1"/>
</dbReference>
<comment type="caution">
    <text evidence="5">The sequence shown here is derived from an EMBL/GenBank/DDBJ whole genome shotgun (WGS) entry which is preliminary data.</text>
</comment>
<name>A0ABX0WB39_9RHOB</name>
<dbReference type="Pfam" id="PF00353">
    <property type="entry name" value="HemolysinCabind"/>
    <property type="match status" value="4"/>
</dbReference>
<dbReference type="RefSeq" id="WP_167685504.1">
    <property type="nucleotide sequence ID" value="NZ_QHLQ01000023.1"/>
</dbReference>
<dbReference type="PANTHER" id="PTHR38340">
    <property type="entry name" value="S-LAYER PROTEIN"/>
    <property type="match status" value="1"/>
</dbReference>
<dbReference type="PANTHER" id="PTHR38340:SF1">
    <property type="entry name" value="S-LAYER PROTEIN"/>
    <property type="match status" value="1"/>
</dbReference>
<protein>
    <submittedName>
        <fullName evidence="5">Type I secretion protein</fullName>
    </submittedName>
</protein>
<keyword evidence="6" id="KW-1185">Reference proteome</keyword>
<feature type="region of interest" description="Disordered" evidence="3">
    <location>
        <begin position="116"/>
        <end position="143"/>
    </location>
</feature>
<sequence length="579" mass="59494">MPQGYIVQLGDSSLDAGDTIVGPYTTFTADTLLGAGTWTWTGHVTDDDDESAYYVNEVETGNYYQGTDGTVYFVPDYGPVDILESATATTAPSYSDADGIIDGTATGDLINANYVDSDGDSVDNGSGGGTSGNQDTINAGAGDDTVIAGADNDTVYAGDGADSVDAGTGDDAVMGGIGNDSLSGGDGNDQLWGEAGDDALFSGDGDDFAVGGDGNDTIKGSYGQDTLVGGAGNDSLMGGDDSDLLMGGEGNDSINGGGGSDTLHGDAGADLLDGGYGDDSLTGGEGNDTLKGAQGADEVEGGAGDDWLWATQGDTLDGGSGDDNFVIDDLLESGSQSINIIGGNDVQIAGDTLHFNGNLVLGSVNITSTDPVTGLTGTALLTDGSTVAFTGIETIICFTSGTRIATPAGARLIETLQPGDLVMTRDHGPQPVRWIGQTTTPALGDLAPIRIAKGQFGATRDLLVSPQHRMLYKGSMAQCLFGESEVLVTARHMINDQTIRRQVGGMVTYFHLLMDQHEIIFAEDAPTESFFPGDQALSALDEQVRDDLFKIAPDLRTGNLGYELTARQCLSSKEASILR</sequence>
<dbReference type="Gene3D" id="2.150.10.10">
    <property type="entry name" value="Serralysin-like metalloprotease, C-terminal"/>
    <property type="match status" value="3"/>
</dbReference>
<reference evidence="5 6" key="1">
    <citation type="submission" date="2018-05" db="EMBL/GenBank/DDBJ databases">
        <authorList>
            <person name="Zhang Y.-J."/>
        </authorList>
    </citation>
    <scope>NUCLEOTIDE SEQUENCE [LARGE SCALE GENOMIC DNA]</scope>
    <source>
        <strain evidence="5 6">CY04</strain>
    </source>
</reference>
<evidence type="ECO:0000313" key="6">
    <source>
        <dbReference type="Proteomes" id="UP001429564"/>
    </source>
</evidence>
<proteinExistence type="predicted"/>
<evidence type="ECO:0000256" key="2">
    <source>
        <dbReference type="ARBA" id="ARBA00022525"/>
    </source>
</evidence>
<dbReference type="PROSITE" id="PS00330">
    <property type="entry name" value="HEMOLYSIN_CALCIUM"/>
    <property type="match status" value="2"/>
</dbReference>
<evidence type="ECO:0000256" key="3">
    <source>
        <dbReference type="SAM" id="MobiDB-lite"/>
    </source>
</evidence>
<dbReference type="SUPFAM" id="SSF51294">
    <property type="entry name" value="Hedgehog/intein (Hint) domain"/>
    <property type="match status" value="1"/>
</dbReference>
<evidence type="ECO:0000313" key="5">
    <source>
        <dbReference type="EMBL" id="NIZ62891.1"/>
    </source>
</evidence>
<feature type="compositionally biased region" description="Gly residues" evidence="3">
    <location>
        <begin position="247"/>
        <end position="260"/>
    </location>
</feature>
<dbReference type="InterPro" id="IPR036844">
    <property type="entry name" value="Hint_dom_sf"/>
</dbReference>
<keyword evidence="2" id="KW-0964">Secreted</keyword>
<dbReference type="InterPro" id="IPR011049">
    <property type="entry name" value="Serralysin-like_metalloprot_C"/>
</dbReference>
<dbReference type="Proteomes" id="UP001429564">
    <property type="component" value="Unassembled WGS sequence"/>
</dbReference>
<accession>A0ABX0WB39</accession>
<dbReference type="InterPro" id="IPR001343">
    <property type="entry name" value="Hemolysn_Ca-bd"/>
</dbReference>
<evidence type="ECO:0000256" key="1">
    <source>
        <dbReference type="ARBA" id="ARBA00004613"/>
    </source>
</evidence>
<dbReference type="InterPro" id="IPR018511">
    <property type="entry name" value="Hemolysin-typ_Ca-bd_CS"/>
</dbReference>
<dbReference type="InterPro" id="IPR028992">
    <property type="entry name" value="Hedgehog/Intein_dom"/>
</dbReference>
<dbReference type="Gene3D" id="2.170.16.10">
    <property type="entry name" value="Hedgehog/Intein (Hint) domain"/>
    <property type="match status" value="1"/>
</dbReference>
<feature type="region of interest" description="Disordered" evidence="3">
    <location>
        <begin position="231"/>
        <end position="264"/>
    </location>
</feature>